<dbReference type="Pfam" id="PF01244">
    <property type="entry name" value="Peptidase_M19"/>
    <property type="match status" value="1"/>
</dbReference>
<dbReference type="InterPro" id="IPR032466">
    <property type="entry name" value="Metal_Hydrolase"/>
</dbReference>
<dbReference type="PANTHER" id="PTHR10443">
    <property type="entry name" value="MICROSOMAL DIPEPTIDASE"/>
    <property type="match status" value="1"/>
</dbReference>
<dbReference type="InterPro" id="IPR008257">
    <property type="entry name" value="Pept_M19"/>
</dbReference>
<sequence length="315" mass="35685">MEVIDLHCDVLEKLTRFEDAQFRNDPRIQANLTNLIKGQIKVQVFAIFISPDVPQERKFLEAARQIEAFHTKVLCEPEMVHITDWQQIQTLQEGQIGAVLSLEGCDCIGEDLTKLKLLLDAGVKLVGLTWNYENAVAYGASENPKRGLKPFAKEVIQLLNERDVIIDVAHLNEQGFYELLPMAKYLIASHCNVRALCDHPRNLTDNQIIQLIQNGGRMHVVFYPPFIEKEKDTTSIEKLVEHVAHLANLIGIEHIGFGSDFDGIDPLSVTNLSNAAEYRYLMHSLTKQFTNMEIETIAKNGFLNYVAKIGTRMDL</sequence>
<dbReference type="Gene3D" id="3.20.20.140">
    <property type="entry name" value="Metal-dependent hydrolases"/>
    <property type="match status" value="1"/>
</dbReference>
<dbReference type="GO" id="GO:0070573">
    <property type="term" value="F:metallodipeptidase activity"/>
    <property type="evidence" value="ECO:0007669"/>
    <property type="project" value="InterPro"/>
</dbReference>
<dbReference type="SUPFAM" id="SSF51556">
    <property type="entry name" value="Metallo-dependent hydrolases"/>
    <property type="match status" value="1"/>
</dbReference>
<reference evidence="1 2" key="1">
    <citation type="submission" date="2018-12" db="EMBL/GenBank/DDBJ databases">
        <title>Lysinibacillus antri sp. nov., isolated from a cave soil.</title>
        <authorList>
            <person name="Narsing Rao M.P."/>
            <person name="Zhang H."/>
            <person name="Dong Z.-Y."/>
            <person name="Niu X.-K."/>
            <person name="Zhang K."/>
            <person name="Fang B.-Z."/>
            <person name="Kang Y.-Q."/>
            <person name="Xiao M."/>
            <person name="Li W.-J."/>
        </authorList>
    </citation>
    <scope>NUCLEOTIDE SEQUENCE [LARGE SCALE GENOMIC DNA]</scope>
    <source>
        <strain evidence="1 2">SYSU K30002</strain>
    </source>
</reference>
<dbReference type="PROSITE" id="PS51365">
    <property type="entry name" value="RENAL_DIPEPTIDASE_2"/>
    <property type="match status" value="1"/>
</dbReference>
<dbReference type="Proteomes" id="UP000287910">
    <property type="component" value="Unassembled WGS sequence"/>
</dbReference>
<dbReference type="AlphaFoldDB" id="A0A3S0PS91"/>
<evidence type="ECO:0000313" key="1">
    <source>
        <dbReference type="EMBL" id="RUL56563.1"/>
    </source>
</evidence>
<accession>A0A3S0PS91</accession>
<evidence type="ECO:0000313" key="2">
    <source>
        <dbReference type="Proteomes" id="UP000287910"/>
    </source>
</evidence>
<name>A0A3S0PS91_9BACI</name>
<dbReference type="PANTHER" id="PTHR10443:SF12">
    <property type="entry name" value="DIPEPTIDASE"/>
    <property type="match status" value="1"/>
</dbReference>
<dbReference type="RefSeq" id="WP_126657478.1">
    <property type="nucleotide sequence ID" value="NZ_RYYR01000002.1"/>
</dbReference>
<gene>
    <name evidence="1" type="ORF">EK386_02735</name>
</gene>
<proteinExistence type="predicted"/>
<dbReference type="GO" id="GO:0006508">
    <property type="term" value="P:proteolysis"/>
    <property type="evidence" value="ECO:0007669"/>
    <property type="project" value="InterPro"/>
</dbReference>
<keyword evidence="2" id="KW-1185">Reference proteome</keyword>
<protein>
    <submittedName>
        <fullName evidence="1">Membrane dipeptidase</fullName>
    </submittedName>
</protein>
<dbReference type="EMBL" id="RYYR01000002">
    <property type="protein sequence ID" value="RUL56563.1"/>
    <property type="molecule type" value="Genomic_DNA"/>
</dbReference>
<organism evidence="1 2">
    <name type="scientific">Lysinibacillus antri</name>
    <dbReference type="NCBI Taxonomy" id="2498145"/>
    <lineage>
        <taxon>Bacteria</taxon>
        <taxon>Bacillati</taxon>
        <taxon>Bacillota</taxon>
        <taxon>Bacilli</taxon>
        <taxon>Bacillales</taxon>
        <taxon>Bacillaceae</taxon>
        <taxon>Lysinibacillus</taxon>
    </lineage>
</organism>
<comment type="caution">
    <text evidence="1">The sequence shown here is derived from an EMBL/GenBank/DDBJ whole genome shotgun (WGS) entry which is preliminary data.</text>
</comment>